<organism evidence="5 6">
    <name type="scientific">Pisum sativum</name>
    <name type="common">Garden pea</name>
    <name type="synonym">Lathyrus oleraceus</name>
    <dbReference type="NCBI Taxonomy" id="3888"/>
    <lineage>
        <taxon>Eukaryota</taxon>
        <taxon>Viridiplantae</taxon>
        <taxon>Streptophyta</taxon>
        <taxon>Embryophyta</taxon>
        <taxon>Tracheophyta</taxon>
        <taxon>Spermatophyta</taxon>
        <taxon>Magnoliopsida</taxon>
        <taxon>eudicotyledons</taxon>
        <taxon>Gunneridae</taxon>
        <taxon>Pentapetalae</taxon>
        <taxon>rosids</taxon>
        <taxon>fabids</taxon>
        <taxon>Fabales</taxon>
        <taxon>Fabaceae</taxon>
        <taxon>Papilionoideae</taxon>
        <taxon>50 kb inversion clade</taxon>
        <taxon>NPAAA clade</taxon>
        <taxon>Hologalegina</taxon>
        <taxon>IRL clade</taxon>
        <taxon>Fabeae</taxon>
        <taxon>Lathyrus</taxon>
    </lineage>
</organism>
<dbReference type="PANTHER" id="PTHR46196:SF4">
    <property type="entry name" value="TRANSCRIPTION FACTOR LHW"/>
    <property type="match status" value="1"/>
</dbReference>
<feature type="transmembrane region" description="Helical" evidence="3">
    <location>
        <begin position="182"/>
        <end position="199"/>
    </location>
</feature>
<evidence type="ECO:0000313" key="5">
    <source>
        <dbReference type="EMBL" id="KAI5403130.1"/>
    </source>
</evidence>
<evidence type="ECO:0000256" key="2">
    <source>
        <dbReference type="ARBA" id="ARBA00023163"/>
    </source>
</evidence>
<dbReference type="AlphaFoldDB" id="A0A9D5AEV7"/>
<keyword evidence="3" id="KW-1133">Transmembrane helix</keyword>
<evidence type="ECO:0000259" key="4">
    <source>
        <dbReference type="Pfam" id="PF14215"/>
    </source>
</evidence>
<dbReference type="Gramene" id="Psat05G0063800-T1">
    <property type="protein sequence ID" value="KAI5403130.1"/>
    <property type="gene ID" value="KIW84_050638"/>
</dbReference>
<keyword evidence="1" id="KW-0805">Transcription regulation</keyword>
<gene>
    <name evidence="5" type="ORF">KIW84_050638</name>
</gene>
<evidence type="ECO:0000256" key="1">
    <source>
        <dbReference type="ARBA" id="ARBA00023015"/>
    </source>
</evidence>
<name>A0A9D5AEV7_PEA</name>
<sequence>MTVNKSVIVVGQVILGRATFGMQTVAFIPILPHGVVQLGSFLPIMENTRFVNDVKHLIFQLESVPGALPSEDHSTGLSKESSVLTSQSQNLNEIPEYLCQPMARRENATVKAEAEGISTNLNVFATTFMTTLNNTKPLYFSVSLCLTPVAIRCYGNSVCHTLFDIVLSVVIILIFMPNCSHWYTLSCLYCVMLALRFNFG</sequence>
<evidence type="ECO:0000256" key="3">
    <source>
        <dbReference type="SAM" id="Phobius"/>
    </source>
</evidence>
<keyword evidence="6" id="KW-1185">Reference proteome</keyword>
<comment type="caution">
    <text evidence="5">The sequence shown here is derived from an EMBL/GenBank/DDBJ whole genome shotgun (WGS) entry which is preliminary data.</text>
</comment>
<dbReference type="InterPro" id="IPR043561">
    <property type="entry name" value="LHW-like"/>
</dbReference>
<keyword evidence="3" id="KW-0812">Transmembrane</keyword>
<feature type="transmembrane region" description="Helical" evidence="3">
    <location>
        <begin position="158"/>
        <end position="176"/>
    </location>
</feature>
<dbReference type="Pfam" id="PF14215">
    <property type="entry name" value="bHLH-MYC_N"/>
    <property type="match status" value="1"/>
</dbReference>
<keyword evidence="3" id="KW-0472">Membrane</keyword>
<dbReference type="GO" id="GO:0003700">
    <property type="term" value="F:DNA-binding transcription factor activity"/>
    <property type="evidence" value="ECO:0007669"/>
    <property type="project" value="InterPro"/>
</dbReference>
<dbReference type="Proteomes" id="UP001058974">
    <property type="component" value="Chromosome 5"/>
</dbReference>
<evidence type="ECO:0000313" key="6">
    <source>
        <dbReference type="Proteomes" id="UP001058974"/>
    </source>
</evidence>
<dbReference type="EMBL" id="JAMSHJ010000005">
    <property type="protein sequence ID" value="KAI5403130.1"/>
    <property type="molecule type" value="Genomic_DNA"/>
</dbReference>
<reference evidence="5 6" key="1">
    <citation type="journal article" date="2022" name="Nat. Genet.">
        <title>Improved pea reference genome and pan-genome highlight genomic features and evolutionary characteristics.</title>
        <authorList>
            <person name="Yang T."/>
            <person name="Liu R."/>
            <person name="Luo Y."/>
            <person name="Hu S."/>
            <person name="Wang D."/>
            <person name="Wang C."/>
            <person name="Pandey M.K."/>
            <person name="Ge S."/>
            <person name="Xu Q."/>
            <person name="Li N."/>
            <person name="Li G."/>
            <person name="Huang Y."/>
            <person name="Saxena R.K."/>
            <person name="Ji Y."/>
            <person name="Li M."/>
            <person name="Yan X."/>
            <person name="He Y."/>
            <person name="Liu Y."/>
            <person name="Wang X."/>
            <person name="Xiang C."/>
            <person name="Varshney R.K."/>
            <person name="Ding H."/>
            <person name="Gao S."/>
            <person name="Zong X."/>
        </authorList>
    </citation>
    <scope>NUCLEOTIDE SEQUENCE [LARGE SCALE GENOMIC DNA]</scope>
    <source>
        <strain evidence="5 6">cv. Zhongwan 6</strain>
    </source>
</reference>
<proteinExistence type="predicted"/>
<protein>
    <recommendedName>
        <fullName evidence="4">Transcription factor MYC/MYB N-terminal domain-containing protein</fullName>
    </recommendedName>
</protein>
<dbReference type="InterPro" id="IPR025610">
    <property type="entry name" value="MYC/MYB_N"/>
</dbReference>
<keyword evidence="2" id="KW-0804">Transcription</keyword>
<accession>A0A9D5AEV7</accession>
<dbReference type="PANTHER" id="PTHR46196">
    <property type="entry name" value="TRANSCRIPTION FACTOR BHLH155-LIKE ISOFORM X1-RELATED"/>
    <property type="match status" value="1"/>
</dbReference>
<feature type="domain" description="Transcription factor MYC/MYB N-terminal" evidence="4">
    <location>
        <begin position="19"/>
        <end position="57"/>
    </location>
</feature>